<accession>A0A2K9DG44</accession>
<evidence type="ECO:0008006" key="4">
    <source>
        <dbReference type="Google" id="ProtNLM"/>
    </source>
</evidence>
<evidence type="ECO:0000256" key="1">
    <source>
        <dbReference type="SAM" id="Phobius"/>
    </source>
</evidence>
<dbReference type="Proteomes" id="UP000233276">
    <property type="component" value="Chromosome"/>
</dbReference>
<dbReference type="InterPro" id="IPR025101">
    <property type="entry name" value="DUF4012"/>
</dbReference>
<dbReference type="KEGG" id="mhos:CXR34_10355"/>
<reference evidence="2 3" key="1">
    <citation type="submission" date="2017-12" db="EMBL/GenBank/DDBJ databases">
        <title>Isolation and characterization of estrogens degradatiion strain Microbacterium hominis SJTG1.</title>
        <authorList>
            <person name="Xiong W."/>
            <person name="Yin C."/>
            <person name="Zheng D."/>
            <person name="Liang R."/>
        </authorList>
    </citation>
    <scope>NUCLEOTIDE SEQUENCE [LARGE SCALE GENOMIC DNA]</scope>
    <source>
        <strain evidence="2 3">SJTG1</strain>
    </source>
</reference>
<dbReference type="Pfam" id="PF13196">
    <property type="entry name" value="DUF4012"/>
    <property type="match status" value="1"/>
</dbReference>
<gene>
    <name evidence="2" type="ORF">CXR34_10355</name>
</gene>
<organism evidence="2 3">
    <name type="scientific">Microbacterium hominis</name>
    <dbReference type="NCBI Taxonomy" id="162426"/>
    <lineage>
        <taxon>Bacteria</taxon>
        <taxon>Bacillati</taxon>
        <taxon>Actinomycetota</taxon>
        <taxon>Actinomycetes</taxon>
        <taxon>Micrococcales</taxon>
        <taxon>Microbacteriaceae</taxon>
        <taxon>Microbacterium</taxon>
    </lineage>
</organism>
<dbReference type="EMBL" id="CP025299">
    <property type="protein sequence ID" value="AUG31181.1"/>
    <property type="molecule type" value="Genomic_DNA"/>
</dbReference>
<dbReference type="RefSeq" id="WP_101307233.1">
    <property type="nucleotide sequence ID" value="NZ_CP025299.1"/>
</dbReference>
<evidence type="ECO:0000313" key="2">
    <source>
        <dbReference type="EMBL" id="AUG31181.1"/>
    </source>
</evidence>
<keyword evidence="1" id="KW-1133">Transmembrane helix</keyword>
<keyword evidence="1" id="KW-0472">Membrane</keyword>
<keyword evidence="1" id="KW-0812">Transmembrane</keyword>
<dbReference type="AlphaFoldDB" id="A0A2K9DG44"/>
<proteinExistence type="predicted"/>
<protein>
    <recommendedName>
        <fullName evidence="4">DUF4012 domain-containing protein</fullName>
    </recommendedName>
</protein>
<evidence type="ECO:0000313" key="3">
    <source>
        <dbReference type="Proteomes" id="UP000233276"/>
    </source>
</evidence>
<name>A0A2K9DG44_9MICO</name>
<sequence>MTEVAPPTTATGSRRRKRRRGALVAVVVVGLLLAVAGWLGIRGWMAKNELEEVVALQPRLSAAVAAGDLAALTPVVDAAREHASRAAALTSDPLWRATEAIPGVGANTAAVRMLADTVRDVAAATGDVLVAAQPTGGADGTIDLSGVAAVSARLDALAQRVAAADSALTALPRDQLVGPLRDAADRAGVAVAAGAPLLREAAAAANALPGMLGADGARTILVMIQNTAEVRTGGGITGSFLAIRAVDGRLEVTDHVDSRAFHSLDHPIAELPPDLVALYGEAPGRFVMNATMTPDFALSARLASAWWQSLGHAAPDTVVAVDPAVLASLLTITGPLTLSDGTVVDRGDVVEDILVRPYLEKTADEQTAMQSDLTDRLFAALSSRPLDPLRWMDALAKPVAQGRVSVWSARADEGSALAQGPLGGALARLRAAGPDAVGVFFNDATTGKMDTYLHTRIAPSVQTCRADGAADVTLAVTLRSSATGAARDFSVWMTGAANPSAPGDITTDVTAMLPDGWFLGGVEIDGERASSTDVDGDASAATLARVTLAPGQERTLTFHFVAPRGVGLQPVVVHTPMMNDVAVEATSTPGCG</sequence>
<feature type="transmembrane region" description="Helical" evidence="1">
    <location>
        <begin position="21"/>
        <end position="41"/>
    </location>
</feature>